<feature type="transmembrane region" description="Helical" evidence="1">
    <location>
        <begin position="6"/>
        <end position="26"/>
    </location>
</feature>
<gene>
    <name evidence="2" type="ORF">GCM10009430_49330</name>
</gene>
<dbReference type="Proteomes" id="UP001501758">
    <property type="component" value="Unassembled WGS sequence"/>
</dbReference>
<evidence type="ECO:0000313" key="3">
    <source>
        <dbReference type="Proteomes" id="UP001501758"/>
    </source>
</evidence>
<reference evidence="3" key="1">
    <citation type="journal article" date="2019" name="Int. J. Syst. Evol. Microbiol.">
        <title>The Global Catalogue of Microorganisms (GCM) 10K type strain sequencing project: providing services to taxonomists for standard genome sequencing and annotation.</title>
        <authorList>
            <consortium name="The Broad Institute Genomics Platform"/>
            <consortium name="The Broad Institute Genome Sequencing Center for Infectious Disease"/>
            <person name="Wu L."/>
            <person name="Ma J."/>
        </authorList>
    </citation>
    <scope>NUCLEOTIDE SEQUENCE [LARGE SCALE GENOMIC DNA]</scope>
    <source>
        <strain evidence="3">JCM 15974</strain>
    </source>
</reference>
<keyword evidence="1" id="KW-0472">Membrane</keyword>
<protein>
    <submittedName>
        <fullName evidence="2">Uncharacterized protein</fullName>
    </submittedName>
</protein>
<feature type="transmembrane region" description="Helical" evidence="1">
    <location>
        <begin position="118"/>
        <end position="142"/>
    </location>
</feature>
<organism evidence="2 3">
    <name type="scientific">Aquimarina litoralis</name>
    <dbReference type="NCBI Taxonomy" id="584605"/>
    <lineage>
        <taxon>Bacteria</taxon>
        <taxon>Pseudomonadati</taxon>
        <taxon>Bacteroidota</taxon>
        <taxon>Flavobacteriia</taxon>
        <taxon>Flavobacteriales</taxon>
        <taxon>Flavobacteriaceae</taxon>
        <taxon>Aquimarina</taxon>
    </lineage>
</organism>
<keyword evidence="1" id="KW-0812">Transmembrane</keyword>
<sequence length="147" mass="17156">MDLSKVYFYIVIIIYLLLSCAIITFTEDLKDNEYFKRYIKLTFAIGFLGVIIELLNWNYLCKLNCILMTFSPFLTVLISKGTIELYRKVFKKEGFQVQWGKLSDGIWKKNNGNAKNGLFYAWYTANLTSLPVLIIGILYFLIEKNIC</sequence>
<feature type="transmembrane region" description="Helical" evidence="1">
    <location>
        <begin position="38"/>
        <end position="60"/>
    </location>
</feature>
<accession>A0ABP3UK55</accession>
<comment type="caution">
    <text evidence="2">The sequence shown here is derived from an EMBL/GenBank/DDBJ whole genome shotgun (WGS) entry which is preliminary data.</text>
</comment>
<evidence type="ECO:0000313" key="2">
    <source>
        <dbReference type="EMBL" id="GAA0734395.1"/>
    </source>
</evidence>
<dbReference type="PROSITE" id="PS51257">
    <property type="entry name" value="PROKAR_LIPOPROTEIN"/>
    <property type="match status" value="1"/>
</dbReference>
<dbReference type="EMBL" id="BAAAGE010000014">
    <property type="protein sequence ID" value="GAA0734395.1"/>
    <property type="molecule type" value="Genomic_DNA"/>
</dbReference>
<keyword evidence="3" id="KW-1185">Reference proteome</keyword>
<evidence type="ECO:0000256" key="1">
    <source>
        <dbReference type="SAM" id="Phobius"/>
    </source>
</evidence>
<name>A0ABP3UK55_9FLAO</name>
<proteinExistence type="predicted"/>
<keyword evidence="1" id="KW-1133">Transmembrane helix</keyword>